<dbReference type="Gene3D" id="3.40.50.1110">
    <property type="entry name" value="SGNH hydrolase"/>
    <property type="match status" value="1"/>
</dbReference>
<evidence type="ECO:0000259" key="2">
    <source>
        <dbReference type="Pfam" id="PF13472"/>
    </source>
</evidence>
<organism evidence="3 4">
    <name type="scientific">Peribacillus butanolivorans</name>
    <dbReference type="NCBI Taxonomy" id="421767"/>
    <lineage>
        <taxon>Bacteria</taxon>
        <taxon>Bacillati</taxon>
        <taxon>Bacillota</taxon>
        <taxon>Bacilli</taxon>
        <taxon>Bacillales</taxon>
        <taxon>Bacillaceae</taxon>
        <taxon>Peribacillus</taxon>
    </lineage>
</organism>
<feature type="transmembrane region" description="Helical" evidence="1">
    <location>
        <begin position="16"/>
        <end position="33"/>
    </location>
</feature>
<keyword evidence="3" id="KW-0378">Hydrolase</keyword>
<dbReference type="CDD" id="cd00229">
    <property type="entry name" value="SGNH_hydrolase"/>
    <property type="match status" value="1"/>
</dbReference>
<keyword evidence="1" id="KW-0812">Transmembrane</keyword>
<gene>
    <name evidence="3" type="ORF">CN689_13800</name>
</gene>
<name>A0AAX0RRJ3_9BACI</name>
<sequence length="376" mass="42619">MKCLFGGTTLKKNAKSFIPFAAIATILLISYILQKVPKTYGSDDSLNVYQKFQAGQPIQYLVVGDSIGRGSGAENPNLTWFKQLENKMNDVNDIPLHGDYVVQSGSTAFEGLFKLSQRKKHDHKDLIFIVFGENDRKYMKVDDFIMTYEALIRKVKRLHPNAELFTITESSLKYEEFASAIELLSKHYSATNVDMRPIFQTSGYTEKQLTKDLIHPNGLGYQFYANAIYEQFLDNTKQEKPIANLPSKLHAGSKLDLSEVDNYEKMIGFRPRGDYFTSNEKGSLIEYNFKGSILGVKLLRSPDGGEVAVFIDGNEITSLNTWWPFARERYLFITNGLSPGSHTVRFEVTGRTMASDLTTLPYVRISSIITDDINHY</sequence>
<keyword evidence="1" id="KW-1133">Transmembrane helix</keyword>
<feature type="domain" description="SGNH hydrolase-type esterase" evidence="2">
    <location>
        <begin position="62"/>
        <end position="222"/>
    </location>
</feature>
<dbReference type="InterPro" id="IPR013830">
    <property type="entry name" value="SGNH_hydro"/>
</dbReference>
<dbReference type="Gene3D" id="2.60.120.260">
    <property type="entry name" value="Galactose-binding domain-like"/>
    <property type="match status" value="1"/>
</dbReference>
<dbReference type="GO" id="GO:0016787">
    <property type="term" value="F:hydrolase activity"/>
    <property type="evidence" value="ECO:0007669"/>
    <property type="project" value="UniProtKB-KW"/>
</dbReference>
<dbReference type="InterPro" id="IPR036514">
    <property type="entry name" value="SGNH_hydro_sf"/>
</dbReference>
<evidence type="ECO:0000313" key="4">
    <source>
        <dbReference type="Proteomes" id="UP000220106"/>
    </source>
</evidence>
<comment type="caution">
    <text evidence="3">The sequence shown here is derived from an EMBL/GenBank/DDBJ whole genome shotgun (WGS) entry which is preliminary data.</text>
</comment>
<keyword evidence="1" id="KW-0472">Membrane</keyword>
<dbReference type="Pfam" id="PF13472">
    <property type="entry name" value="Lipase_GDSL_2"/>
    <property type="match status" value="1"/>
</dbReference>
<reference evidence="3 4" key="1">
    <citation type="submission" date="2017-09" db="EMBL/GenBank/DDBJ databases">
        <title>Large-scale bioinformatics analysis of Bacillus genomes uncovers conserved roles of natural products in bacterial physiology.</title>
        <authorList>
            <consortium name="Agbiome Team Llc"/>
            <person name="Bleich R.M."/>
            <person name="Kirk G.J."/>
            <person name="Santa Maria K.C."/>
            <person name="Allen S.E."/>
            <person name="Farag S."/>
            <person name="Shank E.A."/>
            <person name="Bowers A."/>
        </authorList>
    </citation>
    <scope>NUCLEOTIDE SEQUENCE [LARGE SCALE GENOMIC DNA]</scope>
    <source>
        <strain evidence="3 4">AFS003229</strain>
    </source>
</reference>
<protein>
    <submittedName>
        <fullName evidence="3">SGNH/GDSL hydrolase family protein</fullName>
    </submittedName>
</protein>
<evidence type="ECO:0000256" key="1">
    <source>
        <dbReference type="SAM" id="Phobius"/>
    </source>
</evidence>
<proteinExistence type="predicted"/>
<dbReference type="EMBL" id="NUEQ01000025">
    <property type="protein sequence ID" value="PEJ32199.1"/>
    <property type="molecule type" value="Genomic_DNA"/>
</dbReference>
<dbReference type="Proteomes" id="UP000220106">
    <property type="component" value="Unassembled WGS sequence"/>
</dbReference>
<accession>A0AAX0RRJ3</accession>
<dbReference type="SUPFAM" id="SSF52266">
    <property type="entry name" value="SGNH hydrolase"/>
    <property type="match status" value="1"/>
</dbReference>
<evidence type="ECO:0000313" key="3">
    <source>
        <dbReference type="EMBL" id="PEJ32199.1"/>
    </source>
</evidence>
<dbReference type="AlphaFoldDB" id="A0AAX0RRJ3"/>